<reference evidence="12 13" key="1">
    <citation type="journal article" date="2019" name="BMC Genomics">
        <title>Chromosome level assembly and comparative genome analysis confirm lager-brewing yeasts originated from a single hybridization.</title>
        <authorList>
            <person name="Salazar A.N."/>
            <person name="Gorter de Vries A.R."/>
            <person name="van den Broek M."/>
            <person name="Brouwers N."/>
            <person name="de la Torre Cortes P."/>
            <person name="Kuijpers N.G.A."/>
            <person name="Daran J.G."/>
            <person name="Abeel T."/>
        </authorList>
    </citation>
    <scope>NUCLEOTIDE SEQUENCE [LARGE SCALE GENOMIC DNA]</scope>
    <source>
        <strain evidence="12 13">CBS 1483</strain>
    </source>
</reference>
<name>A0A6C1EAC2_SACPS</name>
<feature type="domain" description="tRNA (adenine(58)-N(1))-methyltransferase catalytic subunit TRM61 C-terminal" evidence="11">
    <location>
        <begin position="72"/>
        <end position="362"/>
    </location>
</feature>
<proteinExistence type="inferred from homology"/>
<dbReference type="FunFam" id="3.10.330.20:FF:000002">
    <property type="entry name" value="tRNA (adenine(58)-N(1))-methyltransferase catalytic subunit TRMT61A"/>
    <property type="match status" value="1"/>
</dbReference>
<dbReference type="Gene3D" id="3.40.50.150">
    <property type="entry name" value="Vaccinia Virus protein VP39"/>
    <property type="match status" value="1"/>
</dbReference>
<feature type="binding site" evidence="10">
    <location>
        <position position="203"/>
    </location>
    <ligand>
        <name>S-adenosyl-L-methionine</name>
        <dbReference type="ChEBI" id="CHEBI:59789"/>
    </ligand>
</feature>
<evidence type="ECO:0000259" key="11">
    <source>
        <dbReference type="Pfam" id="PF08704"/>
    </source>
</evidence>
<dbReference type="AlphaFoldDB" id="A0A6C1EAC2"/>
<dbReference type="PANTHER" id="PTHR12133:SF2">
    <property type="entry name" value="TRNA (ADENINE(58)-N(1))-METHYLTRANSFERASE CATALYTIC SUBUNIT TRMT61A"/>
    <property type="match status" value="1"/>
</dbReference>
<dbReference type="Gene3D" id="3.10.330.20">
    <property type="match status" value="1"/>
</dbReference>
<dbReference type="EMBL" id="CP049007">
    <property type="protein sequence ID" value="QID85999.1"/>
    <property type="molecule type" value="Genomic_DNA"/>
</dbReference>
<evidence type="ECO:0000256" key="7">
    <source>
        <dbReference type="ARBA" id="ARBA00022694"/>
    </source>
</evidence>
<evidence type="ECO:0000313" key="12">
    <source>
        <dbReference type="EMBL" id="QID85999.1"/>
    </source>
</evidence>
<protein>
    <recommendedName>
        <fullName evidence="3 9">tRNA (adenine(58)-N(1))-methyltransferase catalytic subunit TRM61</fullName>
        <ecNumber evidence="2 9">2.1.1.220</ecNumber>
    </recommendedName>
</protein>
<comment type="similarity">
    <text evidence="9">Belongs to the class I-like SAM-binding methyltransferase superfamily. TRM61 family.</text>
</comment>
<dbReference type="InterPro" id="IPR014816">
    <property type="entry name" value="tRNA_MeTrfase_Gcd14"/>
</dbReference>
<evidence type="ECO:0000256" key="5">
    <source>
        <dbReference type="ARBA" id="ARBA00022679"/>
    </source>
</evidence>
<evidence type="ECO:0000313" key="13">
    <source>
        <dbReference type="Proteomes" id="UP000501346"/>
    </source>
</evidence>
<comment type="subcellular location">
    <subcellularLocation>
        <location evidence="1 9">Nucleus</location>
    </subcellularLocation>
</comment>
<dbReference type="GO" id="GO:0005634">
    <property type="term" value="C:nucleus"/>
    <property type="evidence" value="ECO:0007669"/>
    <property type="project" value="UniProtKB-SubCell"/>
</dbReference>
<accession>A0A6C1EAC2</accession>
<evidence type="ECO:0000256" key="3">
    <source>
        <dbReference type="ARBA" id="ARBA00015963"/>
    </source>
</evidence>
<keyword evidence="6 9" id="KW-0949">S-adenosyl-L-methionine</keyword>
<evidence type="ECO:0000256" key="4">
    <source>
        <dbReference type="ARBA" id="ARBA00022603"/>
    </source>
</evidence>
<keyword evidence="4 9" id="KW-0489">Methyltransferase</keyword>
<evidence type="ECO:0000256" key="2">
    <source>
        <dbReference type="ARBA" id="ARBA00012796"/>
    </source>
</evidence>
<evidence type="ECO:0000256" key="9">
    <source>
        <dbReference type="PIRNR" id="PIRNR017269"/>
    </source>
</evidence>
<dbReference type="GO" id="GO:0031515">
    <property type="term" value="C:tRNA (m1A) methyltransferase complex"/>
    <property type="evidence" value="ECO:0007669"/>
    <property type="project" value="UniProtKB-UniRule"/>
</dbReference>
<feature type="binding site" evidence="10">
    <location>
        <position position="146"/>
    </location>
    <ligand>
        <name>S-adenosyl-L-methionine</name>
        <dbReference type="ChEBI" id="CHEBI:59789"/>
    </ligand>
</feature>
<keyword evidence="8 9" id="KW-0539">Nucleus</keyword>
<dbReference type="PROSITE" id="PS51620">
    <property type="entry name" value="SAM_TRM61"/>
    <property type="match status" value="1"/>
</dbReference>
<keyword evidence="7 9" id="KW-0819">tRNA processing</keyword>
<dbReference type="Pfam" id="PF08704">
    <property type="entry name" value="GCD14"/>
    <property type="match status" value="1"/>
</dbReference>
<sequence>MTARCFSDYKDLIEEGDLTLIWVSRDNIKPVRMQSEETFNTRYGSFPHKDIIGKPYGSQIAIRTKGSNKFAFIHVLQPTPELWTLSLPHRTQIVYTPDSSYIMQKLNCSPHSKVIEAGTGSGSFSHAFARSVGHLFSFEFHHVRYEQALEEFKEHGLIDDNVTITHRDVCQGGFTIEKGDTTSYEFINDETAASLNANVVFLDLPAPWDAIPHLDSVIATEEKVGLCCFSPCIEQVDKTLEVLEKYGWADVEMVEIQGRQYESRRQMVRSLDDAMERLRDIKRHKLQGVERRKRMFDNTIDTSDEKIEKRNEDGIPLTEKAKFNPFGKGSRIKEGDSNYKWKEVTKVESEIKSHTSYLTFAFKVINKCRDEEQVNEILQSINKKSKD</sequence>
<feature type="binding site" evidence="10">
    <location>
        <position position="168"/>
    </location>
    <ligand>
        <name>S-adenosyl-L-methionine</name>
        <dbReference type="ChEBI" id="CHEBI:59789"/>
    </ligand>
</feature>
<comment type="catalytic activity">
    <reaction evidence="9">
        <text>adenosine(58) in tRNA + S-adenosyl-L-methionine = N(1)-methyladenosine(58) in tRNA + S-adenosyl-L-homocysteine + H(+)</text>
        <dbReference type="Rhea" id="RHEA:43152"/>
        <dbReference type="Rhea" id="RHEA-COMP:10365"/>
        <dbReference type="Rhea" id="RHEA-COMP:10366"/>
        <dbReference type="ChEBI" id="CHEBI:15378"/>
        <dbReference type="ChEBI" id="CHEBI:57856"/>
        <dbReference type="ChEBI" id="CHEBI:59789"/>
        <dbReference type="ChEBI" id="CHEBI:74411"/>
        <dbReference type="ChEBI" id="CHEBI:74491"/>
        <dbReference type="EC" id="2.1.1.220"/>
    </reaction>
</comment>
<comment type="function">
    <text evidence="9">Catalytic subunit of tRNA (adenine-N(1)-)-methyltransferase, which catalyzes the formation of N(1)-methyladenine at position 58 (m1A58) in initiator methionyl-tRNA.</text>
</comment>
<evidence type="ECO:0000256" key="1">
    <source>
        <dbReference type="ARBA" id="ARBA00004123"/>
    </source>
</evidence>
<keyword evidence="5 9" id="KW-0808">Transferase</keyword>
<dbReference type="Proteomes" id="UP000501346">
    <property type="component" value="Chromosome SeX-ScX"/>
</dbReference>
<dbReference type="InterPro" id="IPR049470">
    <property type="entry name" value="TRM61_C"/>
</dbReference>
<dbReference type="GO" id="GO:0160107">
    <property type="term" value="F:tRNA (adenine(58)-N1)-methyltransferase activity"/>
    <property type="evidence" value="ECO:0007669"/>
    <property type="project" value="UniProtKB-EC"/>
</dbReference>
<dbReference type="EC" id="2.1.1.220" evidence="2 9"/>
<dbReference type="PANTHER" id="PTHR12133">
    <property type="entry name" value="TRNA (ADENINE(58)-N(1))-METHYLTRANSFERASE"/>
    <property type="match status" value="1"/>
</dbReference>
<gene>
    <name evidence="12" type="primary">GCD14_2</name>
    <name evidence="12" type="ORF">GRS66_008599</name>
</gene>
<evidence type="ECO:0000256" key="6">
    <source>
        <dbReference type="ARBA" id="ARBA00022691"/>
    </source>
</evidence>
<dbReference type="GO" id="GO:0030488">
    <property type="term" value="P:tRNA methylation"/>
    <property type="evidence" value="ECO:0007669"/>
    <property type="project" value="InterPro"/>
</dbReference>
<organism evidence="12 13">
    <name type="scientific">Saccharomyces pastorianus</name>
    <name type="common">Lager yeast</name>
    <name type="synonym">Saccharomyces cerevisiae x Saccharomyces eubayanus</name>
    <dbReference type="NCBI Taxonomy" id="27292"/>
    <lineage>
        <taxon>Eukaryota</taxon>
        <taxon>Fungi</taxon>
        <taxon>Dikarya</taxon>
        <taxon>Ascomycota</taxon>
        <taxon>Saccharomycotina</taxon>
        <taxon>Saccharomycetes</taxon>
        <taxon>Saccharomycetales</taxon>
        <taxon>Saccharomycetaceae</taxon>
        <taxon>Saccharomyces</taxon>
    </lineage>
</organism>
<dbReference type="SUPFAM" id="SSF53335">
    <property type="entry name" value="S-adenosyl-L-methionine-dependent methyltransferases"/>
    <property type="match status" value="1"/>
</dbReference>
<dbReference type="OrthoDB" id="1925287at2759"/>
<evidence type="ECO:0000256" key="10">
    <source>
        <dbReference type="PIRSR" id="PIRSR017269-1"/>
    </source>
</evidence>
<keyword evidence="13" id="KW-1185">Reference proteome</keyword>
<dbReference type="InterPro" id="IPR029063">
    <property type="entry name" value="SAM-dependent_MTases_sf"/>
</dbReference>
<dbReference type="PIRSF" id="PIRSF017269">
    <property type="entry name" value="GCD14"/>
    <property type="match status" value="1"/>
</dbReference>
<evidence type="ECO:0000256" key="8">
    <source>
        <dbReference type="ARBA" id="ARBA00023242"/>
    </source>
</evidence>